<protein>
    <recommendedName>
        <fullName evidence="8">Enhancer of mRNA-decapping protein 4 WD40 repeat region domain-containing protein</fullName>
    </recommendedName>
</protein>
<evidence type="ECO:0000313" key="7">
    <source>
        <dbReference type="Proteomes" id="UP001355207"/>
    </source>
</evidence>
<dbReference type="GeneID" id="91097517"/>
<dbReference type="RefSeq" id="XP_066078661.1">
    <property type="nucleotide sequence ID" value="XM_066222564.1"/>
</dbReference>
<keyword evidence="7" id="KW-1185">Reference proteome</keyword>
<feature type="compositionally biased region" description="Pro residues" evidence="5">
    <location>
        <begin position="1089"/>
        <end position="1099"/>
    </location>
</feature>
<feature type="compositionally biased region" description="Basic and acidic residues" evidence="5">
    <location>
        <begin position="250"/>
        <end position="268"/>
    </location>
</feature>
<feature type="region of interest" description="Disordered" evidence="5">
    <location>
        <begin position="746"/>
        <end position="834"/>
    </location>
</feature>
<keyword evidence="2" id="KW-0963">Cytoplasm</keyword>
<feature type="compositionally biased region" description="Polar residues" evidence="5">
    <location>
        <begin position="238"/>
        <end position="247"/>
    </location>
</feature>
<evidence type="ECO:0000256" key="1">
    <source>
        <dbReference type="ARBA" id="ARBA00004496"/>
    </source>
</evidence>
<dbReference type="AlphaFoldDB" id="A0AAX4K460"/>
<feature type="compositionally biased region" description="Low complexity" evidence="5">
    <location>
        <begin position="1079"/>
        <end position="1088"/>
    </location>
</feature>
<keyword evidence="4" id="KW-0677">Repeat</keyword>
<feature type="compositionally biased region" description="Low complexity" evidence="5">
    <location>
        <begin position="771"/>
        <end position="780"/>
    </location>
</feature>
<feature type="compositionally biased region" description="Polar residues" evidence="5">
    <location>
        <begin position="147"/>
        <end position="170"/>
    </location>
</feature>
<name>A0AAX4K460_9TREE</name>
<dbReference type="PANTHER" id="PTHR15598">
    <property type="entry name" value="ENHANCER OF MRNA-DECAPPING PROTEIN 4"/>
    <property type="match status" value="1"/>
</dbReference>
<feature type="compositionally biased region" description="Polar residues" evidence="5">
    <location>
        <begin position="120"/>
        <end position="130"/>
    </location>
</feature>
<comment type="subcellular location">
    <subcellularLocation>
        <location evidence="1">Cytoplasm</location>
    </subcellularLocation>
</comment>
<feature type="region of interest" description="Disordered" evidence="5">
    <location>
        <begin position="234"/>
        <end position="268"/>
    </location>
</feature>
<sequence length="1256" mass="134388">MDQHNKLLAMLKSATSPPPPSSASPFEAVNASGTINQTQSNGESSRDHIFTSPPPPQQNTQAVSLLDLFKNISSPPPPSAQSLEGTNLQQEGNQQNRLLGMLNSIGQGQSTPNAGVISPNERSTAATPVNAQGEKSDPLAVFRASHPNLSPSAADQGPINNHPSGITSPSAKLLPPPTVQAQHTGTSTTSTSQAKSAVKAADEKPSTAAVPAITANETPKKSMFHFDSPFDAFEQLPKSRQPSSSNVKPPKKEKNATPKDTKAKLEDEQKLNKVKSIDKLPLAGNGRTISQGSSTSLSFAEPALKAEREPYEPPMTFTTPVSINELPQTEIDDKIQNTWQHAKVVKDAQGKGPKGLTSNTSIVLSQPNLDLLVNTGDPVQITPTTLMRTDFMTFKKGRRVGITKNFIAYTMSKGRIRLIDSTSGARAVIQQFGTATMGPVTDLAVTANLIASIGWDKTIAVHKVPSAGWQTDDPNIELVFYAAVVNSPTGWPTKIEWVKKDGKDWLAVAGTEGVVVFDPLAYGRGGRLLGFEDICKDNKMLKTDGNVVDFCLNATQQAIGLLSSDSYLTLYNVSNLNRVWHRSLPSKAPEKEPSSIQFCESNILVGRAKNSHYDLVQITVDLAVLSTIEFVAPPPCLEDLNYSHAVYDSNKTTLYIAPFARGSLYAFKYALKGQQPIKDASKPDGPKVAAFDKAAEYPLQPVTSLVLAKKGIEEDSEIFFATPQGLSQATISRSAYNALKAPIPAPTAGAPQQSESTASVPALTPAPPAVPAASTTKAVPSPNKGGKIELPKPRSRAGSKAPSKNASPTVVKAELPSASEDEAPAPVRPKAQSRKGSIAAIAAANSAGEELNGSAAGQEDFTKALKKTEDRLSNHLKQLLKNEIAALNSRFDGLTGPDFATDISARVERSIKGSLNNTIVQEIKKTLVPAATSTIQNEVRTVTSNQVPAAIFDALQTVPKELERSLVPIVQRTISNLVSNAMDKAVQEAIQHTLLPAMTQASSSVVESLSAEMRSEMLQIRKELSPPSNEGQLANDHLIRNMSTSIAELQKQVTSLSEHLKSNPPPSAPNGVVSPPQAPVSSNNSNSVAPPPPHHPLPPVQQQQQQQAPPHFQPPTPSQLEDTFLTALGVQTTASTLQLVAEHLFLTEYCLPTQGKSPLSQAVLLTLLHRLSIVLTELPSTNPMFIQVAGWSRRTAILVDPKDQNIAGYISRVLSVVQGQLNAVMNNLQRFPDQNTQSHTAMMRGIMDIIGHKMNA</sequence>
<dbReference type="InterPro" id="IPR044938">
    <property type="entry name" value="EDC4_C_sf"/>
</dbReference>
<feature type="compositionally biased region" description="Low complexity" evidence="5">
    <location>
        <begin position="1100"/>
        <end position="1110"/>
    </location>
</feature>
<proteinExistence type="predicted"/>
<accession>A0AAX4K460</accession>
<evidence type="ECO:0000256" key="5">
    <source>
        <dbReference type="SAM" id="MobiDB-lite"/>
    </source>
</evidence>
<dbReference type="EMBL" id="CP144106">
    <property type="protein sequence ID" value="WWC91899.1"/>
    <property type="molecule type" value="Genomic_DNA"/>
</dbReference>
<dbReference type="GO" id="GO:0000932">
    <property type="term" value="C:P-body"/>
    <property type="evidence" value="ECO:0007669"/>
    <property type="project" value="TreeGrafter"/>
</dbReference>
<dbReference type="GO" id="GO:0031087">
    <property type="term" value="P:deadenylation-independent decapping of nuclear-transcribed mRNA"/>
    <property type="evidence" value="ECO:0007669"/>
    <property type="project" value="InterPro"/>
</dbReference>
<evidence type="ECO:0000256" key="4">
    <source>
        <dbReference type="ARBA" id="ARBA00022737"/>
    </source>
</evidence>
<evidence type="ECO:0008006" key="8">
    <source>
        <dbReference type="Google" id="ProtNLM"/>
    </source>
</evidence>
<feature type="compositionally biased region" description="Polar residues" evidence="5">
    <location>
        <begin position="31"/>
        <end position="43"/>
    </location>
</feature>
<dbReference type="InterPro" id="IPR045152">
    <property type="entry name" value="EDC4-like"/>
</dbReference>
<feature type="compositionally biased region" description="Low complexity" evidence="5">
    <location>
        <begin position="186"/>
        <end position="199"/>
    </location>
</feature>
<dbReference type="SUPFAM" id="SSF101898">
    <property type="entry name" value="NHL repeat"/>
    <property type="match status" value="1"/>
</dbReference>
<dbReference type="Proteomes" id="UP001355207">
    <property type="component" value="Chromosome 9"/>
</dbReference>
<feature type="region of interest" description="Disordered" evidence="5">
    <location>
        <begin position="1051"/>
        <end position="1119"/>
    </location>
</feature>
<dbReference type="Gene3D" id="1.10.220.100">
    <property type="entry name" value="conserved c-terminal region of ge- 1"/>
    <property type="match status" value="1"/>
</dbReference>
<reference evidence="6 7" key="1">
    <citation type="submission" date="2024-01" db="EMBL/GenBank/DDBJ databases">
        <title>Comparative genomics of Cryptococcus and Kwoniella reveals pathogenesis evolution and contrasting modes of karyotype evolution via chromosome fusion or intercentromeric recombination.</title>
        <authorList>
            <person name="Coelho M.A."/>
            <person name="David-Palma M."/>
            <person name="Shea T."/>
            <person name="Bowers K."/>
            <person name="McGinley-Smith S."/>
            <person name="Mohammad A.W."/>
            <person name="Gnirke A."/>
            <person name="Yurkov A.M."/>
            <person name="Nowrousian M."/>
            <person name="Sun S."/>
            <person name="Cuomo C.A."/>
            <person name="Heitman J."/>
        </authorList>
    </citation>
    <scope>NUCLEOTIDE SEQUENCE [LARGE SCALE GENOMIC DNA]</scope>
    <source>
        <strain evidence="6 7">CBS 6074</strain>
    </source>
</reference>
<evidence type="ECO:0000256" key="2">
    <source>
        <dbReference type="ARBA" id="ARBA00022490"/>
    </source>
</evidence>
<gene>
    <name evidence="6" type="ORF">L201_006848</name>
</gene>
<organism evidence="6 7">
    <name type="scientific">Kwoniella dendrophila CBS 6074</name>
    <dbReference type="NCBI Taxonomy" id="1295534"/>
    <lineage>
        <taxon>Eukaryota</taxon>
        <taxon>Fungi</taxon>
        <taxon>Dikarya</taxon>
        <taxon>Basidiomycota</taxon>
        <taxon>Agaricomycotina</taxon>
        <taxon>Tremellomycetes</taxon>
        <taxon>Tremellales</taxon>
        <taxon>Cryptococcaceae</taxon>
        <taxon>Kwoniella</taxon>
    </lineage>
</organism>
<evidence type="ECO:0000313" key="6">
    <source>
        <dbReference type="EMBL" id="WWC91899.1"/>
    </source>
</evidence>
<feature type="compositionally biased region" description="Polar residues" evidence="5">
    <location>
        <begin position="104"/>
        <end position="113"/>
    </location>
</feature>
<dbReference type="Gene3D" id="2.130.10.10">
    <property type="entry name" value="YVTN repeat-like/Quinoprotein amine dehydrogenase"/>
    <property type="match status" value="1"/>
</dbReference>
<dbReference type="InterPro" id="IPR015943">
    <property type="entry name" value="WD40/YVTN_repeat-like_dom_sf"/>
</dbReference>
<keyword evidence="3" id="KW-0853">WD repeat</keyword>
<feature type="region of interest" description="Disordered" evidence="5">
    <location>
        <begin position="1"/>
        <end position="212"/>
    </location>
</feature>
<feature type="compositionally biased region" description="Polar residues" evidence="5">
    <location>
        <begin position="80"/>
        <end position="97"/>
    </location>
</feature>
<evidence type="ECO:0000256" key="3">
    <source>
        <dbReference type="ARBA" id="ARBA00022574"/>
    </source>
</evidence>
<dbReference type="PANTHER" id="PTHR15598:SF5">
    <property type="entry name" value="ENHANCER OF MRNA-DECAPPING PROTEIN 4"/>
    <property type="match status" value="1"/>
</dbReference>